<proteinExistence type="predicted"/>
<name>A0A2M7R9P1_9BACT</name>
<evidence type="ECO:0000313" key="3">
    <source>
        <dbReference type="Proteomes" id="UP000229449"/>
    </source>
</evidence>
<dbReference type="EMBL" id="PFMA01000061">
    <property type="protein sequence ID" value="PIY93291.1"/>
    <property type="molecule type" value="Genomic_DNA"/>
</dbReference>
<evidence type="ECO:0000313" key="2">
    <source>
        <dbReference type="EMBL" id="PIY93291.1"/>
    </source>
</evidence>
<dbReference type="InterPro" id="IPR012156">
    <property type="entry name" value="Cold_shock_CspA"/>
</dbReference>
<sequence length="73" mass="8319">MFKLSNFQSTILAYFVLINFITFITFGIDKGKAINNNRRVSEKTLWVMSLLGGSLGALLAMKTFRHKTKKLSF</sequence>
<dbReference type="AlphaFoldDB" id="A0A2M7R9P1"/>
<gene>
    <name evidence="2" type="ORF">COY69_02410</name>
</gene>
<accession>A0A2M7R9P1</accession>
<feature type="transmembrane region" description="Helical" evidence="1">
    <location>
        <begin position="12"/>
        <end position="28"/>
    </location>
</feature>
<protein>
    <submittedName>
        <fullName evidence="2">DUF1294 domain-containing protein</fullName>
    </submittedName>
</protein>
<comment type="caution">
    <text evidence="2">The sequence shown here is derived from an EMBL/GenBank/DDBJ whole genome shotgun (WGS) entry which is preliminary data.</text>
</comment>
<evidence type="ECO:0000256" key="1">
    <source>
        <dbReference type="SAM" id="Phobius"/>
    </source>
</evidence>
<keyword evidence="1" id="KW-0472">Membrane</keyword>
<dbReference type="PIRSF" id="PIRSF002599">
    <property type="entry name" value="Cold_shock_A"/>
    <property type="match status" value="1"/>
</dbReference>
<reference evidence="3" key="1">
    <citation type="submission" date="2017-09" db="EMBL/GenBank/DDBJ databases">
        <title>Depth-based differentiation of microbial function through sediment-hosted aquifers and enrichment of novel symbionts in the deep terrestrial subsurface.</title>
        <authorList>
            <person name="Probst A.J."/>
            <person name="Ladd B."/>
            <person name="Jarett J.K."/>
            <person name="Geller-Mcgrath D.E."/>
            <person name="Sieber C.M.K."/>
            <person name="Emerson J.B."/>
            <person name="Anantharaman K."/>
            <person name="Thomas B.C."/>
            <person name="Malmstrom R."/>
            <person name="Stieglmeier M."/>
            <person name="Klingl A."/>
            <person name="Woyke T."/>
            <person name="Ryan C.M."/>
            <person name="Banfield J.F."/>
        </authorList>
    </citation>
    <scope>NUCLEOTIDE SEQUENCE [LARGE SCALE GENOMIC DNA]</scope>
</reference>
<dbReference type="Proteomes" id="UP000229449">
    <property type="component" value="Unassembled WGS sequence"/>
</dbReference>
<keyword evidence="1" id="KW-1133">Transmembrane helix</keyword>
<dbReference type="Pfam" id="PF06961">
    <property type="entry name" value="DUF1294"/>
    <property type="match status" value="1"/>
</dbReference>
<feature type="non-terminal residue" evidence="2">
    <location>
        <position position="73"/>
    </location>
</feature>
<keyword evidence="1" id="KW-0812">Transmembrane</keyword>
<dbReference type="GO" id="GO:0003676">
    <property type="term" value="F:nucleic acid binding"/>
    <property type="evidence" value="ECO:0007669"/>
    <property type="project" value="InterPro"/>
</dbReference>
<dbReference type="InterPro" id="IPR010718">
    <property type="entry name" value="DUF1294"/>
</dbReference>
<organism evidence="2 3">
    <name type="scientific">Candidatus Magasanikbacteria bacterium CG_4_10_14_0_8_um_filter_32_14</name>
    <dbReference type="NCBI Taxonomy" id="1974640"/>
    <lineage>
        <taxon>Bacteria</taxon>
        <taxon>Candidatus Magasanikiibacteriota</taxon>
    </lineage>
</organism>
<feature type="transmembrane region" description="Helical" evidence="1">
    <location>
        <begin position="44"/>
        <end position="61"/>
    </location>
</feature>